<feature type="region of interest" description="Disordered" evidence="2">
    <location>
        <begin position="1"/>
        <end position="35"/>
    </location>
</feature>
<gene>
    <name evidence="4" type="ORF">WJX75_007459</name>
</gene>
<evidence type="ECO:0000256" key="2">
    <source>
        <dbReference type="SAM" id="MobiDB-lite"/>
    </source>
</evidence>
<keyword evidence="1" id="KW-0804">Transcription</keyword>
<feature type="region of interest" description="Disordered" evidence="2">
    <location>
        <begin position="154"/>
        <end position="312"/>
    </location>
</feature>
<feature type="region of interest" description="Disordered" evidence="2">
    <location>
        <begin position="329"/>
        <end position="456"/>
    </location>
</feature>
<dbReference type="Proteomes" id="UP001491310">
    <property type="component" value="Unassembled WGS sequence"/>
</dbReference>
<evidence type="ECO:0000259" key="3">
    <source>
        <dbReference type="PROSITE" id="PS51913"/>
    </source>
</evidence>
<evidence type="ECO:0000313" key="4">
    <source>
        <dbReference type="EMBL" id="KAK9901668.1"/>
    </source>
</evidence>
<evidence type="ECO:0000256" key="1">
    <source>
        <dbReference type="ARBA" id="ARBA00023163"/>
    </source>
</evidence>
<comment type="caution">
    <text evidence="4">The sequence shown here is derived from an EMBL/GenBank/DDBJ whole genome shotgun (WGS) entry which is preliminary data.</text>
</comment>
<dbReference type="Gene3D" id="1.10.10.10">
    <property type="entry name" value="Winged helix-like DNA-binding domain superfamily/Winged helix DNA-binding domain"/>
    <property type="match status" value="1"/>
</dbReference>
<feature type="compositionally biased region" description="Low complexity" evidence="2">
    <location>
        <begin position="440"/>
        <end position="451"/>
    </location>
</feature>
<feature type="compositionally biased region" description="Low complexity" evidence="2">
    <location>
        <begin position="215"/>
        <end position="232"/>
    </location>
</feature>
<dbReference type="InterPro" id="IPR007759">
    <property type="entry name" value="Asxl_HARE-HTH"/>
</dbReference>
<feature type="domain" description="HTH HARE-type" evidence="3">
    <location>
        <begin position="690"/>
        <end position="763"/>
    </location>
</feature>
<feature type="region of interest" description="Disordered" evidence="2">
    <location>
        <begin position="504"/>
        <end position="644"/>
    </location>
</feature>
<name>A0ABR2YC25_9CHLO</name>
<dbReference type="EMBL" id="JALJOT010000017">
    <property type="protein sequence ID" value="KAK9901668.1"/>
    <property type="molecule type" value="Genomic_DNA"/>
</dbReference>
<keyword evidence="5" id="KW-1185">Reference proteome</keyword>
<dbReference type="PROSITE" id="PS51913">
    <property type="entry name" value="HTH_HARE"/>
    <property type="match status" value="1"/>
</dbReference>
<dbReference type="Pfam" id="PF05066">
    <property type="entry name" value="HARE-HTH"/>
    <property type="match status" value="1"/>
</dbReference>
<sequence length="765" mass="79265">MSSQQEASYMVEARDRAREKMEPPAGRQSPAGGASAPVASEIKVMEVDAFCSVHDMIHAAILSYGCQASLREIYRACEQRGRIAYKRSGGSRFITHNDHWKSQIRHALYTGERFVRASEGADCWTVSKPYAKIVPATTKVLIRTNSEGTCVIDEGVEANRKGPPCGPPRRTTRSKHALDDDPLPLSPRRKRSRTTRAAARFETGSAADDGEMTWRGSRGRSAAAGAAAAEESSLLHNGSDSVASGAGQHGSPLARPSPDEAFAGPSGFQGSAQGGIEGIDESSQNERLCGPRGSHGAAGAIRKRSMLSPSPADDDVEMLLAQSSAARVLGQPPHAAGRHAPNLAASAGGGGGGRGRWGQRLTLAPQRSAWGRKPAEPPAEEDVALGKMLSGSHSPEDGASLRRALSAEAESPPTTQLYALRSRACPHRSPPGFGTCPDPEAAAAAERAASATQGPIKSRLKAAAKAAAAAEAASAARAAHEEACSTYTDEDAIADEAYTSGAADARHLRRNPGATAGGTFSGGALTRATDGDLPPQTVPRTRSAGAASDARKGGRGRPPMKLIDQVNRTTATTYGGTAGGTGGSGSAYLIPPTPSMTARHHPAGLASCSTTPAATPSLTPPRTLMSTLQGAASSAAPAKQGGPADATLLAYGEELPLEDCTEGADESDDGGARRLLRSHAAAAAANGPNGGFKRAAYQVLQGTSEAMTARELTQAAIDQGFISTTGKTPELTMASSLYMDIKTKERRSAFIKSEEGKFGLRAWQQ</sequence>
<evidence type="ECO:0000313" key="5">
    <source>
        <dbReference type="Proteomes" id="UP001491310"/>
    </source>
</evidence>
<feature type="compositionally biased region" description="Low complexity" evidence="2">
    <location>
        <begin position="605"/>
        <end position="624"/>
    </location>
</feature>
<protein>
    <recommendedName>
        <fullName evidence="3">HTH HARE-type domain-containing protein</fullName>
    </recommendedName>
</protein>
<reference evidence="4 5" key="1">
    <citation type="journal article" date="2024" name="Nat. Commun.">
        <title>Phylogenomics reveals the evolutionary origins of lichenization in chlorophyte algae.</title>
        <authorList>
            <person name="Puginier C."/>
            <person name="Libourel C."/>
            <person name="Otte J."/>
            <person name="Skaloud P."/>
            <person name="Haon M."/>
            <person name="Grisel S."/>
            <person name="Petersen M."/>
            <person name="Berrin J.G."/>
            <person name="Delaux P.M."/>
            <person name="Dal Grande F."/>
            <person name="Keller J."/>
        </authorList>
    </citation>
    <scope>NUCLEOTIDE SEQUENCE [LARGE SCALE GENOMIC DNA]</scope>
    <source>
        <strain evidence="4 5">SAG 216-7</strain>
    </source>
</reference>
<organism evidence="4 5">
    <name type="scientific">Coccomyxa subellipsoidea</name>
    <dbReference type="NCBI Taxonomy" id="248742"/>
    <lineage>
        <taxon>Eukaryota</taxon>
        <taxon>Viridiplantae</taxon>
        <taxon>Chlorophyta</taxon>
        <taxon>core chlorophytes</taxon>
        <taxon>Trebouxiophyceae</taxon>
        <taxon>Trebouxiophyceae incertae sedis</taxon>
        <taxon>Coccomyxaceae</taxon>
        <taxon>Coccomyxa</taxon>
    </lineage>
</organism>
<feature type="compositionally biased region" description="Basic and acidic residues" evidence="2">
    <location>
        <begin position="12"/>
        <end position="22"/>
    </location>
</feature>
<feature type="compositionally biased region" description="Gly residues" evidence="2">
    <location>
        <begin position="576"/>
        <end position="585"/>
    </location>
</feature>
<accession>A0ABR2YC25</accession>
<feature type="compositionally biased region" description="Gly residues" evidence="2">
    <location>
        <begin position="347"/>
        <end position="356"/>
    </location>
</feature>
<dbReference type="InterPro" id="IPR036388">
    <property type="entry name" value="WH-like_DNA-bd_sf"/>
</dbReference>
<proteinExistence type="predicted"/>